<evidence type="ECO:0000256" key="2">
    <source>
        <dbReference type="ARBA" id="ARBA00022741"/>
    </source>
</evidence>
<dbReference type="InterPro" id="IPR000330">
    <property type="entry name" value="SNF2_N"/>
</dbReference>
<dbReference type="InterPro" id="IPR010666">
    <property type="entry name" value="Znf_GRF"/>
</dbReference>
<dbReference type="InterPro" id="IPR049730">
    <property type="entry name" value="SNF2/RAD54-like_C"/>
</dbReference>
<dbReference type="Gene3D" id="3.40.50.300">
    <property type="entry name" value="P-loop containing nucleotide triphosphate hydrolases"/>
    <property type="match status" value="1"/>
</dbReference>
<evidence type="ECO:0000256" key="7">
    <source>
        <dbReference type="PROSITE-ProRule" id="PRU01343"/>
    </source>
</evidence>
<dbReference type="SUPFAM" id="SSF52540">
    <property type="entry name" value="P-loop containing nucleoside triphosphate hydrolases"/>
    <property type="match status" value="2"/>
</dbReference>
<dbReference type="InterPro" id="IPR038718">
    <property type="entry name" value="SNF2-like_sf"/>
</dbReference>
<keyword evidence="1" id="KW-0479">Metal-binding</keyword>
<dbReference type="PROSITE" id="PS51194">
    <property type="entry name" value="HELICASE_CTER"/>
    <property type="match status" value="1"/>
</dbReference>
<reference evidence="12" key="1">
    <citation type="journal article" date="2014" name="Genome Announc.">
        <title>De novo whole-genome sequence and genome annotation of Lichtheimia ramosa.</title>
        <authorList>
            <person name="Linde J."/>
            <person name="Schwartze V."/>
            <person name="Binder U."/>
            <person name="Lass-Florl C."/>
            <person name="Voigt K."/>
            <person name="Horn F."/>
        </authorList>
    </citation>
    <scope>NUCLEOTIDE SEQUENCE</scope>
    <source>
        <strain evidence="12">JMRC FSU:6197</strain>
    </source>
</reference>
<evidence type="ECO:0000256" key="1">
    <source>
        <dbReference type="ARBA" id="ARBA00022723"/>
    </source>
</evidence>
<dbReference type="Pfam" id="PF00176">
    <property type="entry name" value="SNF2-rel_dom"/>
    <property type="match status" value="1"/>
</dbReference>
<dbReference type="GO" id="GO:0031297">
    <property type="term" value="P:replication fork processing"/>
    <property type="evidence" value="ECO:0007669"/>
    <property type="project" value="TreeGrafter"/>
</dbReference>
<gene>
    <name evidence="12" type="ORF">LRAMOSA10961</name>
</gene>
<dbReference type="GO" id="GO:0016787">
    <property type="term" value="F:hydrolase activity"/>
    <property type="evidence" value="ECO:0007669"/>
    <property type="project" value="UniProtKB-KW"/>
</dbReference>
<feature type="domain" description="Helicase C-terminal" evidence="10">
    <location>
        <begin position="531"/>
        <end position="685"/>
    </location>
</feature>
<dbReference type="Gene3D" id="3.40.50.10810">
    <property type="entry name" value="Tandem AAA-ATPase domain"/>
    <property type="match status" value="1"/>
</dbReference>
<feature type="domain" description="GRF-type" evidence="11">
    <location>
        <begin position="7"/>
        <end position="46"/>
    </location>
</feature>
<evidence type="ECO:0000259" key="9">
    <source>
        <dbReference type="PROSITE" id="PS51192"/>
    </source>
</evidence>
<dbReference type="SMART" id="SM00487">
    <property type="entry name" value="DEXDc"/>
    <property type="match status" value="1"/>
</dbReference>
<protein>
    <submittedName>
        <fullName evidence="12">Uncharacterized protein</fullName>
    </submittedName>
</protein>
<dbReference type="PROSITE" id="PS51999">
    <property type="entry name" value="ZF_GRF"/>
    <property type="match status" value="1"/>
</dbReference>
<dbReference type="CDD" id="cd18793">
    <property type="entry name" value="SF2_C_SNF"/>
    <property type="match status" value="1"/>
</dbReference>
<feature type="domain" description="Helicase ATP-binding" evidence="9">
    <location>
        <begin position="212"/>
        <end position="415"/>
    </location>
</feature>
<dbReference type="PROSITE" id="PS51192">
    <property type="entry name" value="HELICASE_ATP_BIND_1"/>
    <property type="match status" value="1"/>
</dbReference>
<feature type="compositionally biased region" description="Polar residues" evidence="8">
    <location>
        <begin position="82"/>
        <end position="91"/>
    </location>
</feature>
<dbReference type="GO" id="GO:0005524">
    <property type="term" value="F:ATP binding"/>
    <property type="evidence" value="ECO:0007669"/>
    <property type="project" value="InterPro"/>
</dbReference>
<feature type="compositionally biased region" description="Low complexity" evidence="8">
    <location>
        <begin position="50"/>
        <end position="73"/>
    </location>
</feature>
<keyword evidence="3 7" id="KW-0863">Zinc-finger</keyword>
<proteinExistence type="predicted"/>
<organism evidence="12">
    <name type="scientific">Lichtheimia ramosa</name>
    <dbReference type="NCBI Taxonomy" id="688394"/>
    <lineage>
        <taxon>Eukaryota</taxon>
        <taxon>Fungi</taxon>
        <taxon>Fungi incertae sedis</taxon>
        <taxon>Mucoromycota</taxon>
        <taxon>Mucoromycotina</taxon>
        <taxon>Mucoromycetes</taxon>
        <taxon>Mucorales</taxon>
        <taxon>Lichtheimiaceae</taxon>
        <taxon>Lichtheimia</taxon>
    </lineage>
</organism>
<name>A0A077WPV7_9FUNG</name>
<keyword evidence="6" id="KW-0067">ATP-binding</keyword>
<evidence type="ECO:0000313" key="12">
    <source>
        <dbReference type="EMBL" id="CDS09601.1"/>
    </source>
</evidence>
<evidence type="ECO:0000256" key="8">
    <source>
        <dbReference type="SAM" id="MobiDB-lite"/>
    </source>
</evidence>
<feature type="region of interest" description="Disordered" evidence="8">
    <location>
        <begin position="48"/>
        <end position="91"/>
    </location>
</feature>
<dbReference type="GO" id="GO:0043596">
    <property type="term" value="C:nuclear replication fork"/>
    <property type="evidence" value="ECO:0007669"/>
    <property type="project" value="TreeGrafter"/>
</dbReference>
<keyword evidence="2" id="KW-0547">Nucleotide-binding</keyword>
<keyword evidence="4" id="KW-0378">Hydrolase</keyword>
<dbReference type="OrthoDB" id="448448at2759"/>
<evidence type="ECO:0000256" key="4">
    <source>
        <dbReference type="ARBA" id="ARBA00022801"/>
    </source>
</evidence>
<evidence type="ECO:0000259" key="10">
    <source>
        <dbReference type="PROSITE" id="PS51194"/>
    </source>
</evidence>
<feature type="region of interest" description="Disordered" evidence="8">
    <location>
        <begin position="310"/>
        <end position="329"/>
    </location>
</feature>
<evidence type="ECO:0000256" key="3">
    <source>
        <dbReference type="ARBA" id="ARBA00022771"/>
    </source>
</evidence>
<dbReference type="Pfam" id="PF00271">
    <property type="entry name" value="Helicase_C"/>
    <property type="match status" value="1"/>
</dbReference>
<dbReference type="Pfam" id="PF06839">
    <property type="entry name" value="Zn_ribbon_GRF"/>
    <property type="match status" value="1"/>
</dbReference>
<dbReference type="InterPro" id="IPR001650">
    <property type="entry name" value="Helicase_C-like"/>
</dbReference>
<sequence>MAPDVSCYCGVGARKLVTKKEGPNKGRWFWTCPTRQCRFFKWDNSTPREPTAAPLQQQAQSTLQQSNNNNGNALMMSRPRPVTTTNSTRSNINHTESIQIHFMIHSSNTIGIRVQCDPQVIAALRSIPAQWDPVARLWLITATKDMYDKAIHTITSSTARLGCHIHPLPEQVIRILEQDDSNTTTDYNERLKTIQQSPVWSILKEFQKQGVSEGLRRGGRMLLGDEMGLGKTLQALVISQAYKESWPVLVICPSSLRFTWKGEIRRWLKIPEDDIYVVLKGGDLELTVDAAAKHASATKTLSMNGFVMQVDGNKDDSSRNPKRRRMHSTTTTPKDIQFYVISYDLATKDIETIKKCKFKFIICDESHYIKSPQTKRTKALKPVLQKSDHVLLLSGTPAFSRPIELFTQINALCPKLFQSRVAFGDRYCQPQVTPFGLQYKGAQNLSELNFILEKTILVRRLKDEVGLELPAKMRQTVIVQPSQKDAKAVKQLSEGLDRLQGSKDDNSSKQAKLLEMYTATGLIKIPIVCEYLNHILESTDERILIFAYHQSMMDSIAETLEKNNVEYIRIDGKTDPRVRQELCERFQSPTSKVQVALLSIVIGVGLTLSMADIVIFAELFWTPSQLLQSEDRAHRMGRIGPVTVKYILALNTLDITLWKMIKKKLTIIGEAIDGNATKVTIDEKLTTEYESMEYDGFDHDDDLDEEGLIDITEFTCENIASQLASSSSSTC</sequence>
<dbReference type="EMBL" id="LK023334">
    <property type="protein sequence ID" value="CDS09601.1"/>
    <property type="molecule type" value="Genomic_DNA"/>
</dbReference>
<dbReference type="AlphaFoldDB" id="A0A077WPV7"/>
<dbReference type="GO" id="GO:0006281">
    <property type="term" value="P:DNA repair"/>
    <property type="evidence" value="ECO:0007669"/>
    <property type="project" value="TreeGrafter"/>
</dbReference>
<evidence type="ECO:0000256" key="5">
    <source>
        <dbReference type="ARBA" id="ARBA00022833"/>
    </source>
</evidence>
<dbReference type="CDD" id="cd18010">
    <property type="entry name" value="DEXHc_HARP_SMARCAL1"/>
    <property type="match status" value="1"/>
</dbReference>
<dbReference type="SMART" id="SM00490">
    <property type="entry name" value="HELICc"/>
    <property type="match status" value="1"/>
</dbReference>
<dbReference type="GO" id="GO:0008270">
    <property type="term" value="F:zinc ion binding"/>
    <property type="evidence" value="ECO:0007669"/>
    <property type="project" value="UniProtKB-KW"/>
</dbReference>
<evidence type="ECO:0000259" key="11">
    <source>
        <dbReference type="PROSITE" id="PS51999"/>
    </source>
</evidence>
<dbReference type="InterPro" id="IPR027417">
    <property type="entry name" value="P-loop_NTPase"/>
</dbReference>
<evidence type="ECO:0000256" key="6">
    <source>
        <dbReference type="ARBA" id="ARBA00022840"/>
    </source>
</evidence>
<accession>A0A077WPV7</accession>
<dbReference type="PANTHER" id="PTHR45766">
    <property type="entry name" value="DNA ANNEALING HELICASE AND ENDONUCLEASE ZRANB3 FAMILY MEMBER"/>
    <property type="match status" value="1"/>
</dbReference>
<dbReference type="InterPro" id="IPR014001">
    <property type="entry name" value="Helicase_ATP-bd"/>
</dbReference>
<dbReference type="PANTHER" id="PTHR45766:SF6">
    <property type="entry name" value="SWI_SNF-RELATED MATRIX-ASSOCIATED ACTIN-DEPENDENT REGULATOR OF CHROMATIN SUBFAMILY A-LIKE PROTEIN 1"/>
    <property type="match status" value="1"/>
</dbReference>
<keyword evidence="5" id="KW-0862">Zinc</keyword>